<dbReference type="Proteomes" id="UP000239560">
    <property type="component" value="Unassembled WGS sequence"/>
</dbReference>
<organism evidence="3 4">
    <name type="scientific">Rhodotorula toruloides</name>
    <name type="common">Yeast</name>
    <name type="synonym">Rhodosporidium toruloides</name>
    <dbReference type="NCBI Taxonomy" id="5286"/>
    <lineage>
        <taxon>Eukaryota</taxon>
        <taxon>Fungi</taxon>
        <taxon>Dikarya</taxon>
        <taxon>Basidiomycota</taxon>
        <taxon>Pucciniomycotina</taxon>
        <taxon>Microbotryomycetes</taxon>
        <taxon>Sporidiobolales</taxon>
        <taxon>Sporidiobolaceae</taxon>
        <taxon>Rhodotorula</taxon>
    </lineage>
</organism>
<dbReference type="AlphaFoldDB" id="A0A2T0A2W9"/>
<feature type="compositionally biased region" description="Low complexity" evidence="1">
    <location>
        <begin position="137"/>
        <end position="156"/>
    </location>
</feature>
<evidence type="ECO:0000313" key="4">
    <source>
        <dbReference type="Proteomes" id="UP000239560"/>
    </source>
</evidence>
<sequence>MLSPKAVQLRIALALILLEHQPPGLALHDYLKALRNEVKKRRSGGEVEDESVTSDDAEGSIEDEEDQREEPEPVVEAEEAEKVEQVEEVEEVEQVKEAELVPELSPEERLRSAASSLGDTVEQAIQRLLQQQNASDPSLPSQSTSHGSSSSPRPISGYIGAVLSALEQVVHDEVEETADGGVGLGWEELGTVFEWIMALAASLPDEKKPHDGEEVKDTGRLKTRGKKRKGKGSPADEVEERAKEELVEQLTHLLLRLATPAFDSPLALSVFASLLIHFTSFFPLGTLSHFLPYFLDQLASLLPPLMRTSEVGDSSLARQAALISLLHLTFDALPPPDAFQIFLINHTNDGLRPLRLSLERLTHLLTSTSTSLDPDNLSLRFLPAAGDEAAVVTVEEAVLGVLERCWEFSELEEREEQAEAAVEACA</sequence>
<gene>
    <name evidence="3" type="ORF">AAT19DRAFT_9691</name>
</gene>
<accession>A0A2T0A2W9</accession>
<feature type="signal peptide" evidence="2">
    <location>
        <begin position="1"/>
        <end position="26"/>
    </location>
</feature>
<feature type="region of interest" description="Disordered" evidence="1">
    <location>
        <begin position="131"/>
        <end position="156"/>
    </location>
</feature>
<name>A0A2T0A2W9_RHOTO</name>
<feature type="region of interest" description="Disordered" evidence="1">
    <location>
        <begin position="206"/>
        <end position="240"/>
    </location>
</feature>
<evidence type="ECO:0008006" key="5">
    <source>
        <dbReference type="Google" id="ProtNLM"/>
    </source>
</evidence>
<feature type="region of interest" description="Disordered" evidence="1">
    <location>
        <begin position="39"/>
        <end position="117"/>
    </location>
</feature>
<evidence type="ECO:0000256" key="1">
    <source>
        <dbReference type="SAM" id="MobiDB-lite"/>
    </source>
</evidence>
<evidence type="ECO:0000256" key="2">
    <source>
        <dbReference type="SAM" id="SignalP"/>
    </source>
</evidence>
<reference evidence="3 4" key="1">
    <citation type="journal article" date="2018" name="Elife">
        <title>Functional genomics of lipid metabolism in the oleaginous yeast Rhodosporidium toruloides.</title>
        <authorList>
            <person name="Coradetti S.T."/>
            <person name="Pinel D."/>
            <person name="Geiselman G."/>
            <person name="Ito M."/>
            <person name="Mondo S."/>
            <person name="Reilly M.C."/>
            <person name="Cheng Y.F."/>
            <person name="Bauer S."/>
            <person name="Grigoriev I."/>
            <person name="Gladden J.M."/>
            <person name="Simmons B.A."/>
            <person name="Brem R."/>
            <person name="Arkin A.P."/>
            <person name="Skerker J.M."/>
        </authorList>
    </citation>
    <scope>NUCLEOTIDE SEQUENCE [LARGE SCALE GENOMIC DNA]</scope>
    <source>
        <strain evidence="3 4">NBRC 0880</strain>
    </source>
</reference>
<comment type="caution">
    <text evidence="3">The sequence shown here is derived from an EMBL/GenBank/DDBJ whole genome shotgun (WGS) entry which is preliminary data.</text>
</comment>
<feature type="compositionally biased region" description="Acidic residues" evidence="1">
    <location>
        <begin position="46"/>
        <end position="79"/>
    </location>
</feature>
<dbReference type="EMBL" id="LCTV02000010">
    <property type="protein sequence ID" value="PRQ72352.1"/>
    <property type="molecule type" value="Genomic_DNA"/>
</dbReference>
<evidence type="ECO:0000313" key="3">
    <source>
        <dbReference type="EMBL" id="PRQ72352.1"/>
    </source>
</evidence>
<keyword evidence="2" id="KW-0732">Signal</keyword>
<proteinExistence type="predicted"/>
<dbReference type="OrthoDB" id="10503402at2759"/>
<feature type="chain" id="PRO_5015399715" description="Proteophosphoglycan ppg4" evidence="2">
    <location>
        <begin position="27"/>
        <end position="426"/>
    </location>
</feature>
<feature type="compositionally biased region" description="Basic and acidic residues" evidence="1">
    <location>
        <begin position="206"/>
        <end position="220"/>
    </location>
</feature>
<feature type="compositionally biased region" description="Basic residues" evidence="1">
    <location>
        <begin position="221"/>
        <end position="231"/>
    </location>
</feature>
<protein>
    <recommendedName>
        <fullName evidence="5">Proteophosphoglycan ppg4</fullName>
    </recommendedName>
</protein>